<feature type="region of interest" description="Disordered" evidence="1">
    <location>
        <begin position="1"/>
        <end position="32"/>
    </location>
</feature>
<evidence type="ECO:0000313" key="2">
    <source>
        <dbReference type="EnsemblPlants" id="OPUNC11G11380.1"/>
    </source>
</evidence>
<reference evidence="2" key="2">
    <citation type="submission" date="2018-05" db="EMBL/GenBank/DDBJ databases">
        <title>OpunRS2 (Oryza punctata Reference Sequence Version 2).</title>
        <authorList>
            <person name="Zhang J."/>
            <person name="Kudrna D."/>
            <person name="Lee S."/>
            <person name="Talag J."/>
            <person name="Welchert J."/>
            <person name="Wing R.A."/>
        </authorList>
    </citation>
    <scope>NUCLEOTIDE SEQUENCE [LARGE SCALE GENOMIC DNA]</scope>
</reference>
<evidence type="ECO:0000313" key="3">
    <source>
        <dbReference type="Proteomes" id="UP000026962"/>
    </source>
</evidence>
<dbReference type="Proteomes" id="UP000026962">
    <property type="component" value="Chromosome 11"/>
</dbReference>
<dbReference type="HOGENOM" id="CLU_1985200_0_0_1"/>
<dbReference type="EnsemblPlants" id="OPUNC11G11380.1">
    <property type="protein sequence ID" value="OPUNC11G11380.1"/>
    <property type="gene ID" value="OPUNC11G11380"/>
</dbReference>
<evidence type="ECO:0000256" key="1">
    <source>
        <dbReference type="SAM" id="MobiDB-lite"/>
    </source>
</evidence>
<sequence>MAAATGGGVRGTAGSGSSSPDPTRPQLGSGVARPQMAVVTTRLLDGAWAACVAVRWCRRSDSAAQWSPVVVQMMWHLDAMIDGDSKVKTLFRLPMLVMAMLSGAVHLLESVAIRAIVQLHIKSEKP</sequence>
<accession>A0A0E0MFG0</accession>
<dbReference type="Gramene" id="OPUNC11G11380.1">
    <property type="protein sequence ID" value="OPUNC11G11380.1"/>
    <property type="gene ID" value="OPUNC11G11380"/>
</dbReference>
<proteinExistence type="predicted"/>
<name>A0A0E0MFG0_ORYPU</name>
<protein>
    <submittedName>
        <fullName evidence="2">Uncharacterized protein</fullName>
    </submittedName>
</protein>
<reference evidence="2" key="1">
    <citation type="submission" date="2015-04" db="UniProtKB">
        <authorList>
            <consortium name="EnsemblPlants"/>
        </authorList>
    </citation>
    <scope>IDENTIFICATION</scope>
</reference>
<dbReference type="AlphaFoldDB" id="A0A0E0MFG0"/>
<feature type="compositionally biased region" description="Gly residues" evidence="1">
    <location>
        <begin position="1"/>
        <end position="14"/>
    </location>
</feature>
<organism evidence="2">
    <name type="scientific">Oryza punctata</name>
    <name type="common">Red rice</name>
    <dbReference type="NCBI Taxonomy" id="4537"/>
    <lineage>
        <taxon>Eukaryota</taxon>
        <taxon>Viridiplantae</taxon>
        <taxon>Streptophyta</taxon>
        <taxon>Embryophyta</taxon>
        <taxon>Tracheophyta</taxon>
        <taxon>Spermatophyta</taxon>
        <taxon>Magnoliopsida</taxon>
        <taxon>Liliopsida</taxon>
        <taxon>Poales</taxon>
        <taxon>Poaceae</taxon>
        <taxon>BOP clade</taxon>
        <taxon>Oryzoideae</taxon>
        <taxon>Oryzeae</taxon>
        <taxon>Oryzinae</taxon>
        <taxon>Oryza</taxon>
    </lineage>
</organism>
<keyword evidence="3" id="KW-1185">Reference proteome</keyword>